<dbReference type="InterPro" id="IPR000182">
    <property type="entry name" value="GNAT_dom"/>
</dbReference>
<protein>
    <submittedName>
        <fullName evidence="2">GNAT family N-acetyltransferase</fullName>
    </submittedName>
</protein>
<organism evidence="2 3">
    <name type="scientific">Agrobacterium leguminum</name>
    <dbReference type="NCBI Taxonomy" id="2792015"/>
    <lineage>
        <taxon>Bacteria</taxon>
        <taxon>Pseudomonadati</taxon>
        <taxon>Pseudomonadota</taxon>
        <taxon>Alphaproteobacteria</taxon>
        <taxon>Hyphomicrobiales</taxon>
        <taxon>Rhizobiaceae</taxon>
        <taxon>Rhizobium/Agrobacterium group</taxon>
        <taxon>Agrobacterium</taxon>
    </lineage>
</organism>
<dbReference type="InterPro" id="IPR051531">
    <property type="entry name" value="N-acetyltransferase"/>
</dbReference>
<dbReference type="SUPFAM" id="SSF55729">
    <property type="entry name" value="Acyl-CoA N-acyltransferases (Nat)"/>
    <property type="match status" value="1"/>
</dbReference>
<accession>A0A9X3KIJ1</accession>
<dbReference type="Gene3D" id="3.40.630.30">
    <property type="match status" value="1"/>
</dbReference>
<evidence type="ECO:0000313" key="2">
    <source>
        <dbReference type="EMBL" id="MCZ7912134.1"/>
    </source>
</evidence>
<proteinExistence type="predicted"/>
<keyword evidence="3" id="KW-1185">Reference proteome</keyword>
<dbReference type="RefSeq" id="WP_269832688.1">
    <property type="nucleotide sequence ID" value="NZ_JAPZLT010000015.1"/>
</dbReference>
<dbReference type="AlphaFoldDB" id="A0A9X3KIJ1"/>
<reference evidence="2" key="1">
    <citation type="submission" date="2022-12" db="EMBL/GenBank/DDBJ databases">
        <title>Draft genome sequences of 22 rhizogenic Agrobacterium biovar 1 strains, the causative agent of hairy root disease.</title>
        <authorList>
            <person name="Kim N."/>
            <person name="Vargas P."/>
            <person name="Rediers H."/>
        </authorList>
    </citation>
    <scope>NUCLEOTIDE SEQUENCE</scope>
    <source>
        <strain evidence="2">ST07.17.026</strain>
    </source>
</reference>
<dbReference type="InterPro" id="IPR016181">
    <property type="entry name" value="Acyl_CoA_acyltransferase"/>
</dbReference>
<sequence>MQQLKSSRLVLRPFKMTDASPLARLTNNPLILRNLLRTAYPFEPDDARHLIRRIAERRLPVWAVDDGRLVGLIGLSGEFGLWLDRRVWGKGYGEEAGRLVIDYAFQHMGIRTLHANPLFDNRASHRLMDKLGFVATGRANAFCRQRGKIVPLRPYRLDKE</sequence>
<evidence type="ECO:0000259" key="1">
    <source>
        <dbReference type="PROSITE" id="PS51186"/>
    </source>
</evidence>
<feature type="domain" description="N-acetyltransferase" evidence="1">
    <location>
        <begin position="9"/>
        <end position="160"/>
    </location>
</feature>
<dbReference type="Pfam" id="PF13302">
    <property type="entry name" value="Acetyltransf_3"/>
    <property type="match status" value="1"/>
</dbReference>
<dbReference type="GO" id="GO:0016747">
    <property type="term" value="F:acyltransferase activity, transferring groups other than amino-acyl groups"/>
    <property type="evidence" value="ECO:0007669"/>
    <property type="project" value="InterPro"/>
</dbReference>
<dbReference type="PANTHER" id="PTHR43792">
    <property type="entry name" value="GNAT FAMILY, PUTATIVE (AFU_ORTHOLOGUE AFUA_3G00765)-RELATED-RELATED"/>
    <property type="match status" value="1"/>
</dbReference>
<dbReference type="PROSITE" id="PS51186">
    <property type="entry name" value="GNAT"/>
    <property type="match status" value="1"/>
</dbReference>
<dbReference type="EMBL" id="JAPZLT010000015">
    <property type="protein sequence ID" value="MCZ7912134.1"/>
    <property type="molecule type" value="Genomic_DNA"/>
</dbReference>
<comment type="caution">
    <text evidence="2">The sequence shown here is derived from an EMBL/GenBank/DDBJ whole genome shotgun (WGS) entry which is preliminary data.</text>
</comment>
<gene>
    <name evidence="2" type="ORF">O9X94_22655</name>
</gene>
<dbReference type="Proteomes" id="UP001151309">
    <property type="component" value="Unassembled WGS sequence"/>
</dbReference>
<name>A0A9X3KIJ1_9HYPH</name>
<evidence type="ECO:0000313" key="3">
    <source>
        <dbReference type="Proteomes" id="UP001151309"/>
    </source>
</evidence>